<dbReference type="Proteomes" id="UP000001933">
    <property type="component" value="Chromosome"/>
</dbReference>
<dbReference type="GO" id="GO:0004618">
    <property type="term" value="F:phosphoglycerate kinase activity"/>
    <property type="evidence" value="ECO:0007669"/>
    <property type="project" value="UniProtKB-UniRule"/>
</dbReference>
<dbReference type="HOGENOM" id="CLU_025427_0_2_7"/>
<evidence type="ECO:0000256" key="5">
    <source>
        <dbReference type="ARBA" id="ARBA00022741"/>
    </source>
</evidence>
<feature type="binding site" evidence="9 10">
    <location>
        <position position="352"/>
    </location>
    <ligand>
        <name>ATP</name>
        <dbReference type="ChEBI" id="CHEBI:30616"/>
    </ligand>
</feature>
<keyword evidence="9" id="KW-0963">Cytoplasm</keyword>
<dbReference type="PANTHER" id="PTHR11406">
    <property type="entry name" value="PHOSPHOGLYCERATE KINASE"/>
    <property type="match status" value="1"/>
</dbReference>
<keyword evidence="4 9" id="KW-0808">Transferase</keyword>
<comment type="similarity">
    <text evidence="2 9 11">Belongs to the phosphoglycerate kinase family.</text>
</comment>
<dbReference type="GO" id="GO:0043531">
    <property type="term" value="F:ADP binding"/>
    <property type="evidence" value="ECO:0007669"/>
    <property type="project" value="TreeGrafter"/>
</dbReference>
<name>Q2LUS5_SYNAS</name>
<dbReference type="PROSITE" id="PS00111">
    <property type="entry name" value="PGLYCERATE_KINASE"/>
    <property type="match status" value="1"/>
</dbReference>
<dbReference type="UniPathway" id="UPA00109">
    <property type="reaction ID" value="UER00185"/>
</dbReference>
<dbReference type="eggNOG" id="COG0126">
    <property type="taxonomic scope" value="Bacteria"/>
</dbReference>
<dbReference type="AlphaFoldDB" id="Q2LUS5"/>
<keyword evidence="13" id="KW-1185">Reference proteome</keyword>
<evidence type="ECO:0000256" key="3">
    <source>
        <dbReference type="ARBA" id="ARBA00013061"/>
    </source>
</evidence>
<dbReference type="InterPro" id="IPR036043">
    <property type="entry name" value="Phosphoglycerate_kinase_sf"/>
</dbReference>
<feature type="binding site" evidence="9 10">
    <location>
        <position position="230"/>
    </location>
    <ligand>
        <name>ATP</name>
        <dbReference type="ChEBI" id="CHEBI:30616"/>
    </ligand>
</feature>
<feature type="binding site" evidence="9">
    <location>
        <position position="39"/>
    </location>
    <ligand>
        <name>substrate</name>
    </ligand>
</feature>
<dbReference type="STRING" id="56780.SYN_01396"/>
<dbReference type="PANTHER" id="PTHR11406:SF23">
    <property type="entry name" value="PHOSPHOGLYCERATE KINASE 1, CHLOROPLASTIC-RELATED"/>
    <property type="match status" value="1"/>
</dbReference>
<evidence type="ECO:0000256" key="6">
    <source>
        <dbReference type="ARBA" id="ARBA00022777"/>
    </source>
</evidence>
<feature type="binding site" evidence="9">
    <location>
        <position position="321"/>
    </location>
    <ligand>
        <name>ATP</name>
        <dbReference type="ChEBI" id="CHEBI:30616"/>
    </ligand>
</feature>
<keyword evidence="7 9" id="KW-0067">ATP-binding</keyword>
<comment type="subcellular location">
    <subcellularLocation>
        <location evidence="9">Cytoplasm</location>
    </subcellularLocation>
</comment>
<dbReference type="InterPro" id="IPR001576">
    <property type="entry name" value="Phosphoglycerate_kinase"/>
</dbReference>
<evidence type="ECO:0000313" key="12">
    <source>
        <dbReference type="EMBL" id="ABC77837.1"/>
    </source>
</evidence>
<gene>
    <name evidence="9" type="primary">pgk</name>
    <name evidence="12" type="ORF">SYN_01396</name>
</gene>
<dbReference type="InterPro" id="IPR015911">
    <property type="entry name" value="Phosphoglycerate_kinase_CS"/>
</dbReference>
<protein>
    <recommendedName>
        <fullName evidence="3 9">Phosphoglycerate kinase</fullName>
        <ecNumber evidence="3 9">2.7.2.3</ecNumber>
    </recommendedName>
</protein>
<dbReference type="GO" id="GO:0005524">
    <property type="term" value="F:ATP binding"/>
    <property type="evidence" value="ECO:0007669"/>
    <property type="project" value="UniProtKB-KW"/>
</dbReference>
<organism evidence="12 13">
    <name type="scientific">Syntrophus aciditrophicus (strain SB)</name>
    <dbReference type="NCBI Taxonomy" id="56780"/>
    <lineage>
        <taxon>Bacteria</taxon>
        <taxon>Pseudomonadati</taxon>
        <taxon>Thermodesulfobacteriota</taxon>
        <taxon>Syntrophia</taxon>
        <taxon>Syntrophales</taxon>
        <taxon>Syntrophaceae</taxon>
        <taxon>Syntrophus</taxon>
    </lineage>
</organism>
<dbReference type="GO" id="GO:0005829">
    <property type="term" value="C:cytosol"/>
    <property type="evidence" value="ECO:0007669"/>
    <property type="project" value="TreeGrafter"/>
</dbReference>
<dbReference type="PIRSF" id="PIRSF000724">
    <property type="entry name" value="Pgk"/>
    <property type="match status" value="1"/>
</dbReference>
<keyword evidence="8 9" id="KW-0324">Glycolysis</keyword>
<keyword evidence="5 9" id="KW-0547">Nucleotide-binding</keyword>
<comment type="catalytic activity">
    <reaction evidence="1 9 11">
        <text>(2R)-3-phosphoglycerate + ATP = (2R)-3-phospho-glyceroyl phosphate + ADP</text>
        <dbReference type="Rhea" id="RHEA:14801"/>
        <dbReference type="ChEBI" id="CHEBI:30616"/>
        <dbReference type="ChEBI" id="CHEBI:57604"/>
        <dbReference type="ChEBI" id="CHEBI:58272"/>
        <dbReference type="ChEBI" id="CHEBI:456216"/>
        <dbReference type="EC" id="2.7.2.3"/>
    </reaction>
</comment>
<dbReference type="KEGG" id="sat:SYN_01396"/>
<evidence type="ECO:0000256" key="2">
    <source>
        <dbReference type="ARBA" id="ARBA00008982"/>
    </source>
</evidence>
<evidence type="ECO:0000256" key="9">
    <source>
        <dbReference type="HAMAP-Rule" id="MF_00145"/>
    </source>
</evidence>
<dbReference type="FunFam" id="3.40.50.1260:FF:000007">
    <property type="entry name" value="Phosphoglycerate kinase"/>
    <property type="match status" value="1"/>
</dbReference>
<dbReference type="InterPro" id="IPR015824">
    <property type="entry name" value="Phosphoglycerate_kinase_N"/>
</dbReference>
<dbReference type="GO" id="GO:0006094">
    <property type="term" value="P:gluconeogenesis"/>
    <property type="evidence" value="ECO:0007669"/>
    <property type="project" value="TreeGrafter"/>
</dbReference>
<reference evidence="12 13" key="1">
    <citation type="journal article" date="2007" name="Proc. Natl. Acad. Sci. U.S.A.">
        <title>The genome of Syntrophus aciditrophicus: life at the thermodynamic limit of microbial growth.</title>
        <authorList>
            <person name="McInerney M.J."/>
            <person name="Rohlin L."/>
            <person name="Mouttaki H."/>
            <person name="Kim U."/>
            <person name="Krupp R.S."/>
            <person name="Rios-Hernandez L."/>
            <person name="Sieber J."/>
            <person name="Struchtemeyer C.G."/>
            <person name="Bhattacharyya A."/>
            <person name="Campbell J.W."/>
            <person name="Gunsalus R.P."/>
        </authorList>
    </citation>
    <scope>NUCLEOTIDE SEQUENCE [LARGE SCALE GENOMIC DNA]</scope>
    <source>
        <strain evidence="12 13">SB</strain>
    </source>
</reference>
<feature type="binding site" evidence="9 10">
    <location>
        <begin position="379"/>
        <end position="382"/>
    </location>
    <ligand>
        <name>ATP</name>
        <dbReference type="ChEBI" id="CHEBI:30616"/>
    </ligand>
</feature>
<dbReference type="FunFam" id="3.40.50.1260:FF:000005">
    <property type="entry name" value="Phosphoglycerate kinase"/>
    <property type="match status" value="1"/>
</dbReference>
<dbReference type="SUPFAM" id="SSF53748">
    <property type="entry name" value="Phosphoglycerate kinase"/>
    <property type="match status" value="1"/>
</dbReference>
<evidence type="ECO:0000256" key="10">
    <source>
        <dbReference type="PIRSR" id="PIRSR000724-2"/>
    </source>
</evidence>
<sequence>MMGISKKTIREIEFAGKRVIMRVDFNVPLKDGVIQDDTRIAAALPSIKYILDSKAKSLVLMSHLGDPEKDAAKAREKAEKDGKPFDEEKYIEGKCKMSPVAAHLSKLLGKPVALAPDCLSDETKKMVGGLKDGAVLLLENTRFHKEETSKDLSEREKMAKILAGYGDVYVNDAFGTAHRLHASTETIARYLPAVAGFLMEKELEFLQGKVLKAPAKPFVAIIGGAKVSSKIAVLESLLYKVEKLIIGGGMAYTFLKAQGIAVGKSLVEEDQIETAKKILATAKEQTVTLLLPADHLVAKEFSAEAEFRISTGATIEDGWLGMDIGPATLKNYRDALVGAKTVFWNGPMGVFEFPNFAAGTINIAAILAELPDAITVIGGGDTVSAVKKAGVAARMSHISTGGGASLELVEGKELPGVKALNDK</sequence>
<dbReference type="CDD" id="cd00318">
    <property type="entry name" value="Phosphoglycerate_kinase"/>
    <property type="match status" value="1"/>
</dbReference>
<proteinExistence type="inferred from homology"/>
<evidence type="ECO:0000256" key="4">
    <source>
        <dbReference type="ARBA" id="ARBA00022679"/>
    </source>
</evidence>
<feature type="binding site" evidence="9">
    <location>
        <position position="179"/>
    </location>
    <ligand>
        <name>substrate</name>
    </ligand>
</feature>
<dbReference type="EMBL" id="CP000252">
    <property type="protein sequence ID" value="ABC77837.1"/>
    <property type="molecule type" value="Genomic_DNA"/>
</dbReference>
<comment type="subunit">
    <text evidence="9">Monomer.</text>
</comment>
<evidence type="ECO:0000256" key="1">
    <source>
        <dbReference type="ARBA" id="ARBA00000642"/>
    </source>
</evidence>
<evidence type="ECO:0000256" key="11">
    <source>
        <dbReference type="RuleBase" id="RU000532"/>
    </source>
</evidence>
<evidence type="ECO:0000313" key="13">
    <source>
        <dbReference type="Proteomes" id="UP000001933"/>
    </source>
</evidence>
<evidence type="ECO:0000256" key="8">
    <source>
        <dbReference type="ARBA" id="ARBA00023152"/>
    </source>
</evidence>
<keyword evidence="6 9" id="KW-0418">Kinase</keyword>
<dbReference type="Pfam" id="PF00162">
    <property type="entry name" value="PGK"/>
    <property type="match status" value="1"/>
</dbReference>
<evidence type="ECO:0000256" key="7">
    <source>
        <dbReference type="ARBA" id="ARBA00022840"/>
    </source>
</evidence>
<feature type="binding site" evidence="9">
    <location>
        <begin position="24"/>
        <end position="26"/>
    </location>
    <ligand>
        <name>substrate</name>
    </ligand>
</feature>
<dbReference type="FunCoup" id="Q2LUS5">
    <property type="interactions" value="450"/>
</dbReference>
<dbReference type="PRINTS" id="PR00477">
    <property type="entry name" value="PHGLYCKINASE"/>
</dbReference>
<feature type="binding site" evidence="9">
    <location>
        <position position="142"/>
    </location>
    <ligand>
        <name>substrate</name>
    </ligand>
</feature>
<dbReference type="InParanoid" id="Q2LUS5"/>
<dbReference type="Gene3D" id="3.40.50.1260">
    <property type="entry name" value="Phosphoglycerate kinase, N-terminal domain"/>
    <property type="match status" value="2"/>
</dbReference>
<dbReference type="RefSeq" id="WP_011417858.1">
    <property type="nucleotide sequence ID" value="NC_007759.1"/>
</dbReference>
<dbReference type="GO" id="GO:0006096">
    <property type="term" value="P:glycolytic process"/>
    <property type="evidence" value="ECO:0007669"/>
    <property type="project" value="UniProtKB-UniRule"/>
</dbReference>
<dbReference type="EC" id="2.7.2.3" evidence="3 9"/>
<comment type="pathway">
    <text evidence="9">Carbohydrate degradation; glycolysis; pyruvate from D-glyceraldehyde 3-phosphate: step 2/5.</text>
</comment>
<dbReference type="HAMAP" id="MF_00145">
    <property type="entry name" value="Phosphoglyc_kinase"/>
    <property type="match status" value="1"/>
</dbReference>
<feature type="binding site" evidence="9">
    <location>
        <begin position="63"/>
        <end position="66"/>
    </location>
    <ligand>
        <name>substrate</name>
    </ligand>
</feature>
<accession>Q2LUS5</accession>